<evidence type="ECO:0000313" key="5">
    <source>
        <dbReference type="Proteomes" id="UP000279860"/>
    </source>
</evidence>
<organism evidence="2 4">
    <name type="scientific">Tannerella forsythia</name>
    <name type="common">Bacteroides forsythus</name>
    <dbReference type="NCBI Taxonomy" id="28112"/>
    <lineage>
        <taxon>Bacteria</taxon>
        <taxon>Pseudomonadati</taxon>
        <taxon>Bacteroidota</taxon>
        <taxon>Bacteroidia</taxon>
        <taxon>Bacteroidales</taxon>
        <taxon>Tannerellaceae</taxon>
        <taxon>Tannerella</taxon>
    </lineage>
</organism>
<proteinExistence type="predicted"/>
<reference evidence="4 5" key="1">
    <citation type="submission" date="2018-11" db="EMBL/GenBank/DDBJ databases">
        <title>Genomes From Bacteria Associated with the Canine Oral Cavity: a Test Case for Automated Genome-Based Taxonomic Assignment.</title>
        <authorList>
            <person name="Coil D.A."/>
            <person name="Jospin G."/>
            <person name="Darling A.E."/>
            <person name="Wallis C."/>
            <person name="Davis I.J."/>
            <person name="Harris S."/>
            <person name="Eisen J.A."/>
            <person name="Holcombe L.J."/>
            <person name="O'Flynn C."/>
        </authorList>
    </citation>
    <scope>NUCLEOTIDE SEQUENCE [LARGE SCALE GENOMIC DNA]</scope>
    <source>
        <strain evidence="3 5">OH1426_COT-023</strain>
        <strain evidence="2 4">OH2617_COT-023</strain>
    </source>
</reference>
<accession>A0A3P1XTZ4</accession>
<dbReference type="AlphaFoldDB" id="A0A3P1XTZ4"/>
<gene>
    <name evidence="2" type="ORF">EII40_05545</name>
    <name evidence="3" type="ORF">EII41_09455</name>
</gene>
<dbReference type="RefSeq" id="WP_124751288.1">
    <property type="nucleotide sequence ID" value="NZ_RQYN01000036.1"/>
</dbReference>
<evidence type="ECO:0000313" key="4">
    <source>
        <dbReference type="Proteomes" id="UP000278609"/>
    </source>
</evidence>
<dbReference type="EMBL" id="RQYN01000036">
    <property type="protein sequence ID" value="RRD73468.1"/>
    <property type="molecule type" value="Genomic_DNA"/>
</dbReference>
<evidence type="ECO:0000256" key="1">
    <source>
        <dbReference type="SAM" id="MobiDB-lite"/>
    </source>
</evidence>
<dbReference type="EMBL" id="RQYS01000020">
    <property type="protein sequence ID" value="RRD61945.1"/>
    <property type="molecule type" value="Genomic_DNA"/>
</dbReference>
<protein>
    <submittedName>
        <fullName evidence="2">Uncharacterized protein</fullName>
    </submittedName>
</protein>
<evidence type="ECO:0000313" key="2">
    <source>
        <dbReference type="EMBL" id="RRD61945.1"/>
    </source>
</evidence>
<feature type="region of interest" description="Disordered" evidence="1">
    <location>
        <begin position="1"/>
        <end position="20"/>
    </location>
</feature>
<sequence length="62" mass="7187">MKNNTLKREAGAPVDKESGHIIDKRQNNISIAIRKTFLIRIFDAPKASGTRYNPYNKRHTYK</sequence>
<dbReference type="Proteomes" id="UP000279860">
    <property type="component" value="Unassembled WGS sequence"/>
</dbReference>
<comment type="caution">
    <text evidence="2">The sequence shown here is derived from an EMBL/GenBank/DDBJ whole genome shotgun (WGS) entry which is preliminary data.</text>
</comment>
<evidence type="ECO:0000313" key="3">
    <source>
        <dbReference type="EMBL" id="RRD73468.1"/>
    </source>
</evidence>
<dbReference type="Proteomes" id="UP000278609">
    <property type="component" value="Unassembled WGS sequence"/>
</dbReference>
<name>A0A3P1XTZ4_TANFO</name>